<sequence>MSIKGKPVTSAPPLLKNASAAPFVYFDNAPLYGIVGLGIEVELTAATIVPKADGTIAREAVCVSHLRCSPHAALALIDSLQKAIEMNKNQASSLAAQAAEVAKAAPADKAT</sequence>
<dbReference type="EMBL" id="CP044543">
    <property type="protein sequence ID" value="QFI71213.1"/>
    <property type="molecule type" value="Genomic_DNA"/>
</dbReference>
<protein>
    <submittedName>
        <fullName evidence="1">Uncharacterized protein</fullName>
    </submittedName>
</protein>
<dbReference type="Proteomes" id="UP000325641">
    <property type="component" value="Chromosome"/>
</dbReference>
<dbReference type="OrthoDB" id="8235469at2"/>
<dbReference type="RefSeq" id="WP_151642123.1">
    <property type="nucleotide sequence ID" value="NZ_CP044543.1"/>
</dbReference>
<dbReference type="KEGG" id="bbet:F8237_01785"/>
<proteinExistence type="predicted"/>
<gene>
    <name evidence="1" type="ORF">F8237_01785</name>
</gene>
<name>A0A5P6P161_9BRAD</name>
<organism evidence="1 2">
    <name type="scientific">Bradyrhizobium betae</name>
    <dbReference type="NCBI Taxonomy" id="244734"/>
    <lineage>
        <taxon>Bacteria</taxon>
        <taxon>Pseudomonadati</taxon>
        <taxon>Pseudomonadota</taxon>
        <taxon>Alphaproteobacteria</taxon>
        <taxon>Hyphomicrobiales</taxon>
        <taxon>Nitrobacteraceae</taxon>
        <taxon>Bradyrhizobium</taxon>
    </lineage>
</organism>
<evidence type="ECO:0000313" key="2">
    <source>
        <dbReference type="Proteomes" id="UP000325641"/>
    </source>
</evidence>
<evidence type="ECO:0000313" key="1">
    <source>
        <dbReference type="EMBL" id="QFI71213.1"/>
    </source>
</evidence>
<reference evidence="2" key="1">
    <citation type="submission" date="2019-10" db="EMBL/GenBank/DDBJ databases">
        <title>Complete Genome Sequence of Bradyrhizobium betae type strain PL7HG1T.</title>
        <authorList>
            <person name="Bromfield E.S.P."/>
            <person name="Cloutier S."/>
        </authorList>
    </citation>
    <scope>NUCLEOTIDE SEQUENCE [LARGE SCALE GENOMIC DNA]</scope>
    <source>
        <strain evidence="2">PL7HG1</strain>
    </source>
</reference>
<dbReference type="AlphaFoldDB" id="A0A5P6P161"/>
<accession>A0A5P6P161</accession>